<protein>
    <recommendedName>
        <fullName evidence="2">heme oxygenase (biliverdin-producing)</fullName>
        <ecNumber evidence="2">1.14.14.18</ecNumber>
    </recommendedName>
</protein>
<dbReference type="GO" id="GO:0004392">
    <property type="term" value="F:heme oxygenase (decyclizing) activity"/>
    <property type="evidence" value="ECO:0007669"/>
    <property type="project" value="UniProtKB-EC"/>
</dbReference>
<dbReference type="Proteomes" id="UP000271624">
    <property type="component" value="Unassembled WGS sequence"/>
</dbReference>
<evidence type="ECO:0000256" key="10">
    <source>
        <dbReference type="PIRSR" id="PIRSR000343-2"/>
    </source>
</evidence>
<evidence type="ECO:0000313" key="11">
    <source>
        <dbReference type="EMBL" id="RUT10134.1"/>
    </source>
</evidence>
<keyword evidence="4 9" id="KW-0349">Heme</keyword>
<dbReference type="EC" id="1.14.14.18" evidence="2"/>
<keyword evidence="7 10" id="KW-0408">Iron</keyword>
<dbReference type="Pfam" id="PF01126">
    <property type="entry name" value="Heme_oxygenase"/>
    <property type="match status" value="1"/>
</dbReference>
<keyword evidence="3" id="KW-0602">Photosynthesis</keyword>
<comment type="caution">
    <text evidence="11">The sequence shown here is derived from an EMBL/GenBank/DDBJ whole genome shotgun (WGS) entry which is preliminary data.</text>
</comment>
<dbReference type="PANTHER" id="PTHR10720">
    <property type="entry name" value="HEME OXYGENASE"/>
    <property type="match status" value="1"/>
</dbReference>
<evidence type="ECO:0000256" key="4">
    <source>
        <dbReference type="ARBA" id="ARBA00022617"/>
    </source>
</evidence>
<keyword evidence="6" id="KW-0560">Oxidoreductase</keyword>
<feature type="binding site" evidence="9">
    <location>
        <position position="125"/>
    </location>
    <ligand>
        <name>heme b</name>
        <dbReference type="ChEBI" id="CHEBI:60344"/>
    </ligand>
</feature>
<gene>
    <name evidence="11" type="primary">ho1</name>
    <name evidence="11" type="ORF">DSM106972_006290</name>
</gene>
<reference evidence="11" key="2">
    <citation type="journal article" date="2019" name="Genome Biol. Evol.">
        <title>Day and night: Metabolic profiles and evolutionary relationships of six axenic non-marine cyanobacteria.</title>
        <authorList>
            <person name="Will S.E."/>
            <person name="Henke P."/>
            <person name="Boedeker C."/>
            <person name="Huang S."/>
            <person name="Brinkmann H."/>
            <person name="Rohde M."/>
            <person name="Jarek M."/>
            <person name="Friedl T."/>
            <person name="Seufert S."/>
            <person name="Schumacher M."/>
            <person name="Overmann J."/>
            <person name="Neumann-Schaal M."/>
            <person name="Petersen J."/>
        </authorList>
    </citation>
    <scope>NUCLEOTIDE SEQUENCE [LARGE SCALE GENOMIC DNA]</scope>
    <source>
        <strain evidence="11">PCC 7102</strain>
    </source>
</reference>
<accession>A0A3S1BE89</accession>
<dbReference type="PANTHER" id="PTHR10720:SF0">
    <property type="entry name" value="HEME OXYGENASE"/>
    <property type="match status" value="1"/>
</dbReference>
<sequence>MSSNLAIKLRAGTQKAHTTAENAGFTKCFLKGVVDRGCFAKFLGNLYFVYSTLEAALQQHREHPFIKPLYFPELNRTANLEKDLEFYYGKDWKKQIALLPAAQTYINRIREIAFSEPVLLLAHCYTRYMGDLSGGQMFQKIAQNALKLEGYQGTSFYQFEQIPDKNAFKDKYRQALNALPLDDATADRVVAEANYAFHLNNLAAQDMEGSLIQAIGQVMYNSLIRSHNQGSTEVAPVK</sequence>
<dbReference type="PIRSF" id="PIRSF000343">
    <property type="entry name" value="Haem_Oase"/>
    <property type="match status" value="1"/>
</dbReference>
<dbReference type="CDD" id="cd19165">
    <property type="entry name" value="HemeO"/>
    <property type="match status" value="1"/>
</dbReference>
<evidence type="ECO:0000313" key="12">
    <source>
        <dbReference type="Proteomes" id="UP000271624"/>
    </source>
</evidence>
<organism evidence="11 12">
    <name type="scientific">Dulcicalothrix desertica PCC 7102</name>
    <dbReference type="NCBI Taxonomy" id="232991"/>
    <lineage>
        <taxon>Bacteria</taxon>
        <taxon>Bacillati</taxon>
        <taxon>Cyanobacteriota</taxon>
        <taxon>Cyanophyceae</taxon>
        <taxon>Nostocales</taxon>
        <taxon>Calotrichaceae</taxon>
        <taxon>Dulcicalothrix</taxon>
    </lineage>
</organism>
<evidence type="ECO:0000256" key="3">
    <source>
        <dbReference type="ARBA" id="ARBA00022531"/>
    </source>
</evidence>
<dbReference type="GO" id="GO:0006979">
    <property type="term" value="P:response to oxidative stress"/>
    <property type="evidence" value="ECO:0007669"/>
    <property type="project" value="TreeGrafter"/>
</dbReference>
<dbReference type="GO" id="GO:0020037">
    <property type="term" value="F:heme binding"/>
    <property type="evidence" value="ECO:0007669"/>
    <property type="project" value="TreeGrafter"/>
</dbReference>
<keyword evidence="12" id="KW-1185">Reference proteome</keyword>
<dbReference type="PRINTS" id="PR00088">
    <property type="entry name" value="HAEMOXYGNASE"/>
</dbReference>
<dbReference type="GO" id="GO:0006788">
    <property type="term" value="P:heme oxidation"/>
    <property type="evidence" value="ECO:0007669"/>
    <property type="project" value="InterPro"/>
</dbReference>
<feature type="binding site" evidence="9">
    <location>
        <position position="10"/>
    </location>
    <ligand>
        <name>heme b</name>
        <dbReference type="ChEBI" id="CHEBI:60344"/>
    </ligand>
</feature>
<dbReference type="InterPro" id="IPR016084">
    <property type="entry name" value="Haem_Oase-like_multi-hlx"/>
</dbReference>
<dbReference type="AlphaFoldDB" id="A0A3S1BE89"/>
<dbReference type="SMR" id="A0A3S1BE89"/>
<evidence type="ECO:0000256" key="8">
    <source>
        <dbReference type="ARBA" id="ARBA00048328"/>
    </source>
</evidence>
<dbReference type="SUPFAM" id="SSF48613">
    <property type="entry name" value="Heme oxygenase-like"/>
    <property type="match status" value="1"/>
</dbReference>
<reference evidence="11" key="1">
    <citation type="submission" date="2018-12" db="EMBL/GenBank/DDBJ databases">
        <authorList>
            <person name="Will S."/>
            <person name="Neumann-Schaal M."/>
            <person name="Henke P."/>
        </authorList>
    </citation>
    <scope>NUCLEOTIDE SEQUENCE</scope>
    <source>
        <strain evidence="11">PCC 7102</strain>
    </source>
</reference>
<dbReference type="RefSeq" id="WP_127078727.1">
    <property type="nucleotide sequence ID" value="NZ_RSCL01000001.1"/>
</dbReference>
<evidence type="ECO:0000256" key="1">
    <source>
        <dbReference type="ARBA" id="ARBA00006134"/>
    </source>
</evidence>
<keyword evidence="5 10" id="KW-0479">Metal-binding</keyword>
<evidence type="ECO:0000256" key="7">
    <source>
        <dbReference type="ARBA" id="ARBA00023004"/>
    </source>
</evidence>
<name>A0A3S1BE89_9CYAN</name>
<dbReference type="GO" id="GO:0042167">
    <property type="term" value="P:heme catabolic process"/>
    <property type="evidence" value="ECO:0007669"/>
    <property type="project" value="TreeGrafter"/>
</dbReference>
<comment type="catalytic activity">
    <reaction evidence="8">
        <text>heme b + 3 reduced [NADPH--hemoprotein reductase] + 3 O2 = biliverdin IXalpha + CO + Fe(2+) + 3 oxidized [NADPH--hemoprotein reductase] + 3 H2O + H(+)</text>
        <dbReference type="Rhea" id="RHEA:21764"/>
        <dbReference type="Rhea" id="RHEA-COMP:11964"/>
        <dbReference type="Rhea" id="RHEA-COMP:11965"/>
        <dbReference type="ChEBI" id="CHEBI:15377"/>
        <dbReference type="ChEBI" id="CHEBI:15378"/>
        <dbReference type="ChEBI" id="CHEBI:15379"/>
        <dbReference type="ChEBI" id="CHEBI:17245"/>
        <dbReference type="ChEBI" id="CHEBI:29033"/>
        <dbReference type="ChEBI" id="CHEBI:57618"/>
        <dbReference type="ChEBI" id="CHEBI:57991"/>
        <dbReference type="ChEBI" id="CHEBI:58210"/>
        <dbReference type="ChEBI" id="CHEBI:60344"/>
        <dbReference type="EC" id="1.14.14.18"/>
    </reaction>
</comment>
<evidence type="ECO:0000256" key="6">
    <source>
        <dbReference type="ARBA" id="ARBA00023002"/>
    </source>
</evidence>
<feature type="binding site" evidence="9">
    <location>
        <position position="173"/>
    </location>
    <ligand>
        <name>heme b</name>
        <dbReference type="ChEBI" id="CHEBI:60344"/>
    </ligand>
</feature>
<dbReference type="EMBL" id="RSCL01000001">
    <property type="protein sequence ID" value="RUT10134.1"/>
    <property type="molecule type" value="Genomic_DNA"/>
</dbReference>
<dbReference type="Gene3D" id="1.20.910.10">
    <property type="entry name" value="Heme oxygenase-like"/>
    <property type="match status" value="1"/>
</dbReference>
<proteinExistence type="inferred from homology"/>
<dbReference type="InterPro" id="IPR016053">
    <property type="entry name" value="Haem_Oase-like"/>
</dbReference>
<dbReference type="InterPro" id="IPR002051">
    <property type="entry name" value="Haem_Oase"/>
</dbReference>
<evidence type="ECO:0000256" key="5">
    <source>
        <dbReference type="ARBA" id="ARBA00022723"/>
    </source>
</evidence>
<feature type="binding site" description="axial binding residue" evidence="10">
    <location>
        <position position="17"/>
    </location>
    <ligand>
        <name>heme b</name>
        <dbReference type="ChEBI" id="CHEBI:60344"/>
    </ligand>
    <ligandPart>
        <name>Fe</name>
        <dbReference type="ChEBI" id="CHEBI:18248"/>
    </ligandPart>
</feature>
<dbReference type="GO" id="GO:0046872">
    <property type="term" value="F:metal ion binding"/>
    <property type="evidence" value="ECO:0007669"/>
    <property type="project" value="UniProtKB-KW"/>
</dbReference>
<dbReference type="FunFam" id="1.20.910.10:FF:000001">
    <property type="entry name" value="Heme oxygenase 1"/>
    <property type="match status" value="1"/>
</dbReference>
<evidence type="ECO:0000256" key="9">
    <source>
        <dbReference type="PIRSR" id="PIRSR000343-1"/>
    </source>
</evidence>
<comment type="similarity">
    <text evidence="1">Belongs to the heme oxygenase family.</text>
</comment>
<dbReference type="GO" id="GO:0015979">
    <property type="term" value="P:photosynthesis"/>
    <property type="evidence" value="ECO:0007669"/>
    <property type="project" value="UniProtKB-KW"/>
</dbReference>
<dbReference type="OrthoDB" id="5493802at2"/>
<evidence type="ECO:0000256" key="2">
    <source>
        <dbReference type="ARBA" id="ARBA00012360"/>
    </source>
</evidence>